<proteinExistence type="predicted"/>
<dbReference type="InterPro" id="IPR029030">
    <property type="entry name" value="Caspase-like_dom_sf"/>
</dbReference>
<feature type="repeat" description="WD" evidence="3">
    <location>
        <begin position="1355"/>
        <end position="1388"/>
    </location>
</feature>
<dbReference type="InterPro" id="IPR019775">
    <property type="entry name" value="WD40_repeat_CS"/>
</dbReference>
<keyword evidence="1 3" id="KW-0853">WD repeat</keyword>
<comment type="caution">
    <text evidence="5">The sequence shown here is derived from an EMBL/GenBank/DDBJ whole genome shotgun (WGS) entry which is preliminary data.</text>
</comment>
<dbReference type="SMART" id="SM00320">
    <property type="entry name" value="WD40"/>
    <property type="match status" value="14"/>
</dbReference>
<dbReference type="InterPro" id="IPR036322">
    <property type="entry name" value="WD40_repeat_dom_sf"/>
</dbReference>
<dbReference type="SUPFAM" id="SSF52129">
    <property type="entry name" value="Caspase-like"/>
    <property type="match status" value="1"/>
</dbReference>
<evidence type="ECO:0000256" key="2">
    <source>
        <dbReference type="ARBA" id="ARBA00022737"/>
    </source>
</evidence>
<evidence type="ECO:0000259" key="4">
    <source>
        <dbReference type="Pfam" id="PF20703"/>
    </source>
</evidence>
<evidence type="ECO:0000313" key="5">
    <source>
        <dbReference type="EMBL" id="GAA3166407.1"/>
    </source>
</evidence>
<dbReference type="Pfam" id="PF00400">
    <property type="entry name" value="WD40"/>
    <property type="match status" value="10"/>
</dbReference>
<feature type="repeat" description="WD" evidence="3">
    <location>
        <begin position="1085"/>
        <end position="1118"/>
    </location>
</feature>
<dbReference type="Pfam" id="PF20703">
    <property type="entry name" value="nSTAND1"/>
    <property type="match status" value="1"/>
</dbReference>
<evidence type="ECO:0000256" key="1">
    <source>
        <dbReference type="ARBA" id="ARBA00022574"/>
    </source>
</evidence>
<dbReference type="Gene3D" id="3.40.50.1460">
    <property type="match status" value="1"/>
</dbReference>
<accession>A0ABP6P3I8</accession>
<feature type="domain" description="Novel STAND NTPase 1" evidence="4">
    <location>
        <begin position="290"/>
        <end position="686"/>
    </location>
</feature>
<keyword evidence="2" id="KW-0677">Repeat</keyword>
<dbReference type="InterPro" id="IPR015943">
    <property type="entry name" value="WD40/YVTN_repeat-like_dom_sf"/>
</dbReference>
<dbReference type="NCBIfam" id="NF047832">
    <property type="entry name" value="caspase_w_EACC1"/>
    <property type="match status" value="1"/>
</dbReference>
<dbReference type="PANTHER" id="PTHR19879:SF9">
    <property type="entry name" value="TRANSCRIPTION INITIATION FACTOR TFIID SUBUNIT 5"/>
    <property type="match status" value="1"/>
</dbReference>
<dbReference type="InterPro" id="IPR020472">
    <property type="entry name" value="WD40_PAC1"/>
</dbReference>
<dbReference type="SUPFAM" id="SSF52540">
    <property type="entry name" value="P-loop containing nucleoside triphosphate hydrolases"/>
    <property type="match status" value="1"/>
</dbReference>
<reference evidence="6" key="1">
    <citation type="journal article" date="2019" name="Int. J. Syst. Evol. Microbiol.">
        <title>The Global Catalogue of Microorganisms (GCM) 10K type strain sequencing project: providing services to taxonomists for standard genome sequencing and annotation.</title>
        <authorList>
            <consortium name="The Broad Institute Genomics Platform"/>
            <consortium name="The Broad Institute Genome Sequencing Center for Infectious Disease"/>
            <person name="Wu L."/>
            <person name="Ma J."/>
        </authorList>
    </citation>
    <scope>NUCLEOTIDE SEQUENCE [LARGE SCALE GENOMIC DNA]</scope>
    <source>
        <strain evidence="6">JCM 9373</strain>
    </source>
</reference>
<feature type="repeat" description="WD" evidence="3">
    <location>
        <begin position="1310"/>
        <end position="1344"/>
    </location>
</feature>
<dbReference type="PRINTS" id="PR00320">
    <property type="entry name" value="GPROTEINBRPT"/>
</dbReference>
<feature type="repeat" description="WD" evidence="3">
    <location>
        <begin position="1229"/>
        <end position="1261"/>
    </location>
</feature>
<organism evidence="5 6">
    <name type="scientific">Planomonospora alba</name>
    <dbReference type="NCBI Taxonomy" id="161354"/>
    <lineage>
        <taxon>Bacteria</taxon>
        <taxon>Bacillati</taxon>
        <taxon>Actinomycetota</taxon>
        <taxon>Actinomycetes</taxon>
        <taxon>Streptosporangiales</taxon>
        <taxon>Streptosporangiaceae</taxon>
        <taxon>Planomonospora</taxon>
    </lineage>
</organism>
<protein>
    <recommendedName>
        <fullName evidence="4">Novel STAND NTPase 1 domain-containing protein</fullName>
    </recommendedName>
</protein>
<dbReference type="CDD" id="cd00200">
    <property type="entry name" value="WD40"/>
    <property type="match status" value="2"/>
</dbReference>
<dbReference type="PROSITE" id="PS00678">
    <property type="entry name" value="WD_REPEATS_1"/>
    <property type="match status" value="6"/>
</dbReference>
<dbReference type="InterPro" id="IPR049052">
    <property type="entry name" value="nSTAND1"/>
</dbReference>
<dbReference type="PROSITE" id="PS50082">
    <property type="entry name" value="WD_REPEATS_2"/>
    <property type="match status" value="11"/>
</dbReference>
<evidence type="ECO:0000256" key="3">
    <source>
        <dbReference type="PROSITE-ProRule" id="PRU00221"/>
    </source>
</evidence>
<gene>
    <name evidence="5" type="ORF">GCM10010466_66490</name>
</gene>
<sequence length="1468" mass="155778">MAGAGPSGPVTAEGPAGSAGAQRDVPLLLSCPGTRVLLVGTGAHAPGSRLPAVPAAAATVEDLGGCLVERAGLDPANLVTLVDPPDPGRLSEVMFRTAQEAASVLVLCYVGHGVVGSNGELHLATRATVDLTRGVAAYQALPYSVVREVLSACRAEDVVIVLDCCFAGRAGGVPRTAVDCAFDAAWSGAYLLASSGRDAASWAPPDRRHTAFTGELIRLLREGDPTAPRVLTLDHVYRCLARTLPEKGFPRPRRQATDLGDRRPFAVNPAYRAPGAVPAPPLAESGEESPYRGLAVFRAEDEDVFYGRDRLTRSLVARVRERLRQGGPLLVTGPSGSGKSSVLQAGLIPGVRRAAAGGLSCLVLTPGSDPVGELTRRIAPLTGRDPEDLRACLEAGPDRLGRLLRAAGGPVLVIVDQFEELFTACPDEARRRVFVAALAAACGRGEGGEGPPAAVVLAVRADFFGHCASHPELLEALKHPEIVGPMTAVQLREVIEKPAERAGLALEEGLVNLLLEDLGADGPSGVRPGALPLLSHALLATWQRRTGNVLTLAAYRASGGIARSVALSADATLRRLGPRPRSVARDLLLRLVHLETGTDDTRRRVPLAELFGGQERDEAAVREALGAFVRARLVTVGEDGAEITHEALIRAWPQLREWIDTDRASLLVCRHLTADAETWQRHARDPAYLYSDSRLAAAQAAVRAAGGGPAALEREFLDASARRDRRRRRTATSVIAALAALLLVAVTTGVYARRQGQEALDQRNRATARQLVGTALKVPDAALAAQLRLAAYRLAAIPETRGAVLAARTRPLGARVLGHTGYVYDVAVSPDGRTFASASADRTARLWDVRDPDRPRQTAVLGGHADEVNTVAFRPDGGLLATASRDGAVVLWDPAGPRPPRRITGFRATGQSVNTAAFSPDGALLALSSADRTARLWDVRDPARPRQAAVLNGHTEEVRTLAFSPDGRTLATSAMDRTARLWDVTDPGRTRTLSVLRGHTRPLQSVAFAPGGATLVTGAQDATVRVWDVRDPARPRLTARLTDATDSVYDLAFTRDGRLAGTSNDNGVYLWEPGGGGVPVLSQVLEGHADTVFALAVHPGSGDLVTASGDRTLRTWRVGGAAGVSGMPGLAGHRGRPWNMAVSRDGGTVAGVFEDGTGRLWDVRDLRRPRALGVLEGHRNGIRQAAFSPDGGLLATASWDGTVRVWDVRDPARPRARAAVRPGKDLALAVRFSRDGRALVASSQDRTVGLWDVTDPARPERVAALSGLREKVPQMEPSPDGRILAVAPTSGSAHLYDVRDVRRPVRLGTLTIPVGALTAVAFAPGGRVLATMSTEGAVALWDVSVPSRPAASAVFTAHPVPGLGAAFSPDGRTLATTGQDATLRLWDVADPARPRLRAILQRDDHWMHDVRFLGGRDALVTFSDEGIRLWSADLAGSVRYVCEHSGSPITRHEWRQHVPDLPYDPPCR</sequence>
<dbReference type="SUPFAM" id="SSF50978">
    <property type="entry name" value="WD40 repeat-like"/>
    <property type="match status" value="3"/>
</dbReference>
<feature type="repeat" description="WD" evidence="3">
    <location>
        <begin position="1130"/>
        <end position="1171"/>
    </location>
</feature>
<evidence type="ECO:0000313" key="6">
    <source>
        <dbReference type="Proteomes" id="UP001500320"/>
    </source>
</evidence>
<feature type="repeat" description="WD" evidence="3">
    <location>
        <begin position="906"/>
        <end position="947"/>
    </location>
</feature>
<feature type="repeat" description="WD" evidence="3">
    <location>
        <begin position="1175"/>
        <end position="1216"/>
    </location>
</feature>
<dbReference type="Gene3D" id="2.130.10.10">
    <property type="entry name" value="YVTN repeat-like/Quinoprotein amine dehydrogenase"/>
    <property type="match status" value="4"/>
</dbReference>
<feature type="repeat" description="WD" evidence="3">
    <location>
        <begin position="951"/>
        <end position="992"/>
    </location>
</feature>
<dbReference type="EMBL" id="BAAAUT010000098">
    <property type="protein sequence ID" value="GAA3166407.1"/>
    <property type="molecule type" value="Genomic_DNA"/>
</dbReference>
<name>A0ABP6P3I8_9ACTN</name>
<dbReference type="PROSITE" id="PS50294">
    <property type="entry name" value="WD_REPEATS_REGION"/>
    <property type="match status" value="8"/>
</dbReference>
<feature type="repeat" description="WD" evidence="3">
    <location>
        <begin position="996"/>
        <end position="1037"/>
    </location>
</feature>
<feature type="repeat" description="WD" evidence="3">
    <location>
        <begin position="816"/>
        <end position="857"/>
    </location>
</feature>
<keyword evidence="6" id="KW-1185">Reference proteome</keyword>
<feature type="repeat" description="WD" evidence="3">
    <location>
        <begin position="861"/>
        <end position="893"/>
    </location>
</feature>
<dbReference type="InterPro" id="IPR001680">
    <property type="entry name" value="WD40_rpt"/>
</dbReference>
<dbReference type="InterPro" id="IPR027417">
    <property type="entry name" value="P-loop_NTPase"/>
</dbReference>
<dbReference type="PANTHER" id="PTHR19879">
    <property type="entry name" value="TRANSCRIPTION INITIATION FACTOR TFIID"/>
    <property type="match status" value="1"/>
</dbReference>
<dbReference type="Proteomes" id="UP001500320">
    <property type="component" value="Unassembled WGS sequence"/>
</dbReference>